<dbReference type="Proteomes" id="UP000320839">
    <property type="component" value="Chromosome"/>
</dbReference>
<proteinExistence type="predicted"/>
<reference evidence="1 2" key="1">
    <citation type="submission" date="2019-02" db="EMBL/GenBank/DDBJ databases">
        <title>Deep-cultivation of Planctomycetes and their phenomic and genomic characterization uncovers novel biology.</title>
        <authorList>
            <person name="Wiegand S."/>
            <person name="Jogler M."/>
            <person name="Boedeker C."/>
            <person name="Pinto D."/>
            <person name="Vollmers J."/>
            <person name="Rivas-Marin E."/>
            <person name="Kohn T."/>
            <person name="Peeters S.H."/>
            <person name="Heuer A."/>
            <person name="Rast P."/>
            <person name="Oberbeckmann S."/>
            <person name="Bunk B."/>
            <person name="Jeske O."/>
            <person name="Meyerdierks A."/>
            <person name="Storesund J.E."/>
            <person name="Kallscheuer N."/>
            <person name="Luecker S."/>
            <person name="Lage O.M."/>
            <person name="Pohl T."/>
            <person name="Merkel B.J."/>
            <person name="Hornburger P."/>
            <person name="Mueller R.-W."/>
            <person name="Bruemmer F."/>
            <person name="Labrenz M."/>
            <person name="Spormann A.M."/>
            <person name="Op den Camp H."/>
            <person name="Overmann J."/>
            <person name="Amann R."/>
            <person name="Jetten M.S.M."/>
            <person name="Mascher T."/>
            <person name="Medema M.H."/>
            <person name="Devos D.P."/>
            <person name="Kaster A.-K."/>
            <person name="Ovreas L."/>
            <person name="Rohde M."/>
            <person name="Galperin M.Y."/>
            <person name="Jogler C."/>
        </authorList>
    </citation>
    <scope>NUCLEOTIDE SEQUENCE [LARGE SCALE GENOMIC DNA]</scope>
    <source>
        <strain evidence="1 2">Pan153</strain>
    </source>
</reference>
<evidence type="ECO:0000313" key="2">
    <source>
        <dbReference type="Proteomes" id="UP000320839"/>
    </source>
</evidence>
<dbReference type="AlphaFoldDB" id="A0A518FH82"/>
<gene>
    <name evidence="1" type="ORF">Pan153_03230</name>
</gene>
<sequence>MTVDALIGMIDVTFDYFGALGGWHQDPEGLEAVRQVKEQMLQDLQEFEGEPSDYELIELCRDWRALRIEPEGEATYPPDMFIEGVCQVIEVS</sequence>
<protein>
    <submittedName>
        <fullName evidence="1">Uncharacterized protein</fullName>
    </submittedName>
</protein>
<dbReference type="OrthoDB" id="9903457at2"/>
<name>A0A518FH82_9PLAN</name>
<organism evidence="1 2">
    <name type="scientific">Gimesia panareensis</name>
    <dbReference type="NCBI Taxonomy" id="2527978"/>
    <lineage>
        <taxon>Bacteria</taxon>
        <taxon>Pseudomonadati</taxon>
        <taxon>Planctomycetota</taxon>
        <taxon>Planctomycetia</taxon>
        <taxon>Planctomycetales</taxon>
        <taxon>Planctomycetaceae</taxon>
        <taxon>Gimesia</taxon>
    </lineage>
</organism>
<evidence type="ECO:0000313" key="1">
    <source>
        <dbReference type="EMBL" id="QDV15706.1"/>
    </source>
</evidence>
<dbReference type="RefSeq" id="WP_145453765.1">
    <property type="nucleotide sequence ID" value="NZ_CP036317.1"/>
</dbReference>
<dbReference type="EMBL" id="CP036317">
    <property type="protein sequence ID" value="QDV15706.1"/>
    <property type="molecule type" value="Genomic_DNA"/>
</dbReference>
<accession>A0A518FH82</accession>